<evidence type="ECO:0000313" key="2">
    <source>
        <dbReference type="Proteomes" id="UP000813462"/>
    </source>
</evidence>
<organism evidence="1 2">
    <name type="scientific">Ziziphus jujuba var. spinosa</name>
    <dbReference type="NCBI Taxonomy" id="714518"/>
    <lineage>
        <taxon>Eukaryota</taxon>
        <taxon>Viridiplantae</taxon>
        <taxon>Streptophyta</taxon>
        <taxon>Embryophyta</taxon>
        <taxon>Tracheophyta</taxon>
        <taxon>Spermatophyta</taxon>
        <taxon>Magnoliopsida</taxon>
        <taxon>eudicotyledons</taxon>
        <taxon>Gunneridae</taxon>
        <taxon>Pentapetalae</taxon>
        <taxon>rosids</taxon>
        <taxon>fabids</taxon>
        <taxon>Rosales</taxon>
        <taxon>Rhamnaceae</taxon>
        <taxon>Paliureae</taxon>
        <taxon>Ziziphus</taxon>
    </lineage>
</organism>
<protein>
    <submittedName>
        <fullName evidence="1">Uncharacterized protein</fullName>
    </submittedName>
</protein>
<dbReference type="AlphaFoldDB" id="A0A978UMQ1"/>
<gene>
    <name evidence="1" type="ORF">FEM48_Zijuj10G0099400</name>
</gene>
<accession>A0A978UMQ1</accession>
<name>A0A978UMQ1_ZIZJJ</name>
<dbReference type="EMBL" id="JAEACU010000010">
    <property type="protein sequence ID" value="KAH7516103.1"/>
    <property type="molecule type" value="Genomic_DNA"/>
</dbReference>
<reference evidence="1" key="1">
    <citation type="journal article" date="2021" name="Front. Plant Sci.">
        <title>Chromosome-Scale Genome Assembly for Chinese Sour Jujube and Insights Into Its Genome Evolution and Domestication Signature.</title>
        <authorList>
            <person name="Shen L.-Y."/>
            <person name="Luo H."/>
            <person name="Wang X.-L."/>
            <person name="Wang X.-M."/>
            <person name="Qiu X.-J."/>
            <person name="Liu H."/>
            <person name="Zhou S.-S."/>
            <person name="Jia K.-H."/>
            <person name="Nie S."/>
            <person name="Bao Y.-T."/>
            <person name="Zhang R.-G."/>
            <person name="Yun Q.-Z."/>
            <person name="Chai Y.-H."/>
            <person name="Lu J.-Y."/>
            <person name="Li Y."/>
            <person name="Zhao S.-W."/>
            <person name="Mao J.-F."/>
            <person name="Jia S.-G."/>
            <person name="Mao Y.-M."/>
        </authorList>
    </citation>
    <scope>NUCLEOTIDE SEQUENCE</scope>
    <source>
        <strain evidence="1">AT0</strain>
        <tissue evidence="1">Leaf</tissue>
    </source>
</reference>
<proteinExistence type="predicted"/>
<comment type="caution">
    <text evidence="1">The sequence shown here is derived from an EMBL/GenBank/DDBJ whole genome shotgun (WGS) entry which is preliminary data.</text>
</comment>
<sequence>MLLLRALPTHRQFKREFEEEEFLMDEGTSEVVQISTAKADLKLCWVCNSLLIPSSGIGKIRAPTVPVPTNFSKKKRSLTLKRPNNFHKPQSSSTLAQTTDLEFGSHLKVSATVLGKRCFFQQVDDADQQATVNKLVFLYYSFALAI</sequence>
<evidence type="ECO:0000313" key="1">
    <source>
        <dbReference type="EMBL" id="KAH7516103.1"/>
    </source>
</evidence>
<dbReference type="Proteomes" id="UP000813462">
    <property type="component" value="Unassembled WGS sequence"/>
</dbReference>